<evidence type="ECO:0000256" key="4">
    <source>
        <dbReference type="ARBA" id="ARBA00022679"/>
    </source>
</evidence>
<reference evidence="11" key="2">
    <citation type="submission" date="2020-09" db="EMBL/GenBank/DDBJ databases">
        <authorList>
            <person name="Sun Q."/>
            <person name="Kim S."/>
        </authorList>
    </citation>
    <scope>NUCLEOTIDE SEQUENCE</scope>
    <source>
        <strain evidence="11">KCTC 12711</strain>
    </source>
</reference>
<comment type="similarity">
    <text evidence="2 9">Belongs to the CN hydrolase family. Apolipoprotein N-acyltransferase subfamily.</text>
</comment>
<proteinExistence type="inferred from homology"/>
<keyword evidence="6 9" id="KW-1133">Transmembrane helix</keyword>
<evidence type="ECO:0000313" key="11">
    <source>
        <dbReference type="EMBL" id="GHA04094.1"/>
    </source>
</evidence>
<evidence type="ECO:0000256" key="1">
    <source>
        <dbReference type="ARBA" id="ARBA00004651"/>
    </source>
</evidence>
<dbReference type="GO" id="GO:0042158">
    <property type="term" value="P:lipoprotein biosynthetic process"/>
    <property type="evidence" value="ECO:0007669"/>
    <property type="project" value="UniProtKB-UniRule"/>
</dbReference>
<comment type="subcellular location">
    <subcellularLocation>
        <location evidence="1 9">Cell membrane</location>
        <topology evidence="1 9">Multi-pass membrane protein</topology>
    </subcellularLocation>
</comment>
<keyword evidence="8 9" id="KW-0012">Acyltransferase</keyword>
<organism evidence="11 12">
    <name type="scientific">Arenicella chitinivorans</name>
    <dbReference type="NCBI Taxonomy" id="1329800"/>
    <lineage>
        <taxon>Bacteria</taxon>
        <taxon>Pseudomonadati</taxon>
        <taxon>Pseudomonadota</taxon>
        <taxon>Gammaproteobacteria</taxon>
        <taxon>Arenicellales</taxon>
        <taxon>Arenicellaceae</taxon>
        <taxon>Arenicella</taxon>
    </lineage>
</organism>
<dbReference type="GO" id="GO:0005886">
    <property type="term" value="C:plasma membrane"/>
    <property type="evidence" value="ECO:0007669"/>
    <property type="project" value="UniProtKB-SubCell"/>
</dbReference>
<feature type="domain" description="CN hydrolase" evidence="10">
    <location>
        <begin position="216"/>
        <end position="467"/>
    </location>
</feature>
<dbReference type="GO" id="GO:0016410">
    <property type="term" value="F:N-acyltransferase activity"/>
    <property type="evidence" value="ECO:0007669"/>
    <property type="project" value="UniProtKB-UniRule"/>
</dbReference>
<gene>
    <name evidence="9 11" type="primary">lnt</name>
    <name evidence="11" type="ORF">GCM10008090_11750</name>
</gene>
<dbReference type="InterPro" id="IPR003010">
    <property type="entry name" value="C-N_Hydrolase"/>
</dbReference>
<comment type="pathway">
    <text evidence="9">Protein modification; lipoprotein biosynthesis (N-acyl transfer).</text>
</comment>
<comment type="function">
    <text evidence="9">Catalyzes the phospholipid dependent N-acylation of the N-terminal cysteine of apolipoprotein, the last step in lipoprotein maturation.</text>
</comment>
<dbReference type="InterPro" id="IPR004563">
    <property type="entry name" value="Apolipo_AcylTrfase"/>
</dbReference>
<feature type="transmembrane region" description="Helical" evidence="9">
    <location>
        <begin position="31"/>
        <end position="54"/>
    </location>
</feature>
<dbReference type="Gene3D" id="3.60.110.10">
    <property type="entry name" value="Carbon-nitrogen hydrolase"/>
    <property type="match status" value="1"/>
</dbReference>
<protein>
    <recommendedName>
        <fullName evidence="9">Apolipoprotein N-acyltransferase</fullName>
        <shortName evidence="9">ALP N-acyltransferase</shortName>
        <ecNumber evidence="9">2.3.1.269</ecNumber>
    </recommendedName>
</protein>
<evidence type="ECO:0000256" key="5">
    <source>
        <dbReference type="ARBA" id="ARBA00022692"/>
    </source>
</evidence>
<accession>A0A918RMD2</accession>
<feature type="transmembrane region" description="Helical" evidence="9">
    <location>
        <begin position="84"/>
        <end position="108"/>
    </location>
</feature>
<evidence type="ECO:0000259" key="10">
    <source>
        <dbReference type="PROSITE" id="PS50263"/>
    </source>
</evidence>
<sequence>MNLIQGWKGFLLSVMSGAALVLAFAPFKFWFVAPLSLAAFFLLLLPVSAGAAAWRGYGFGLGLYGAGVSWVYVSLSTFGGMPLWMGSIAVLGFASLLAGFIAVMSYLVARLFPARSWYRFLVLPVIWIVFEWLKSWVLTGFPWLDIGYTVVDTWLAAWAPIGGIYLVSFLVAALAAALAASLLYRSRSAMLVLPMIVFASWLVNMVDWSEPSPYALKVGVIQANVSIDEKWEPDYRRAVIDNYRSVLRALKDQQKVDLVVLPETAIPMHLQYLDLGFWESLVPQGTAVLAGVIDTPSLLTEPSNFDESYNAAFFTCGQTEPLQVYRKRHLVPFGEYLPLRFLFQWVLDYLNLPMSDFSAWQGDQALSCGDQIKVGLSICYEDAFANEYRQSLGAATVLVNISEDAWFGDSFAPHQRLQMAQMRARELARPMVRSANSGPSAFIDYRGRIESISGQFAPATLVQYVQPQTGTTWFLRFGNWFVYVMLALLGVIGLRQWARRAS</sequence>
<evidence type="ECO:0000256" key="9">
    <source>
        <dbReference type="HAMAP-Rule" id="MF_01148"/>
    </source>
</evidence>
<dbReference type="PANTHER" id="PTHR38686">
    <property type="entry name" value="APOLIPOPROTEIN N-ACYLTRANSFERASE"/>
    <property type="match status" value="1"/>
</dbReference>
<feature type="transmembrane region" description="Helical" evidence="9">
    <location>
        <begin position="164"/>
        <end position="184"/>
    </location>
</feature>
<dbReference type="AlphaFoldDB" id="A0A918RMD2"/>
<evidence type="ECO:0000256" key="3">
    <source>
        <dbReference type="ARBA" id="ARBA00022475"/>
    </source>
</evidence>
<comment type="caution">
    <text evidence="11">The sequence shown here is derived from an EMBL/GenBank/DDBJ whole genome shotgun (WGS) entry which is preliminary data.</text>
</comment>
<feature type="transmembrane region" description="Helical" evidence="9">
    <location>
        <begin position="473"/>
        <end position="494"/>
    </location>
</feature>
<feature type="transmembrane region" description="Helical" evidence="9">
    <location>
        <begin position="120"/>
        <end position="144"/>
    </location>
</feature>
<evidence type="ECO:0000313" key="12">
    <source>
        <dbReference type="Proteomes" id="UP000614811"/>
    </source>
</evidence>
<dbReference type="InterPro" id="IPR036526">
    <property type="entry name" value="C-N_Hydrolase_sf"/>
</dbReference>
<keyword evidence="4 9" id="KW-0808">Transferase</keyword>
<keyword evidence="7 9" id="KW-0472">Membrane</keyword>
<comment type="catalytic activity">
    <reaction evidence="9">
        <text>N-terminal S-1,2-diacyl-sn-glyceryl-L-cysteinyl-[lipoprotein] + a glycerophospholipid = N-acyl-S-1,2-diacyl-sn-glyceryl-L-cysteinyl-[lipoprotein] + a 2-acyl-sn-glycero-3-phospholipid + H(+)</text>
        <dbReference type="Rhea" id="RHEA:48228"/>
        <dbReference type="Rhea" id="RHEA-COMP:14681"/>
        <dbReference type="Rhea" id="RHEA-COMP:14684"/>
        <dbReference type="ChEBI" id="CHEBI:15378"/>
        <dbReference type="ChEBI" id="CHEBI:136912"/>
        <dbReference type="ChEBI" id="CHEBI:140656"/>
        <dbReference type="ChEBI" id="CHEBI:140657"/>
        <dbReference type="ChEBI" id="CHEBI:140660"/>
        <dbReference type="EC" id="2.3.1.269"/>
    </reaction>
</comment>
<keyword evidence="5 9" id="KW-0812">Transmembrane</keyword>
<dbReference type="CDD" id="cd07571">
    <property type="entry name" value="ALP_N-acyl_transferase"/>
    <property type="match status" value="1"/>
</dbReference>
<feature type="transmembrane region" description="Helical" evidence="9">
    <location>
        <begin position="191"/>
        <end position="208"/>
    </location>
</feature>
<evidence type="ECO:0000256" key="6">
    <source>
        <dbReference type="ARBA" id="ARBA00022989"/>
    </source>
</evidence>
<dbReference type="SUPFAM" id="SSF56317">
    <property type="entry name" value="Carbon-nitrogen hydrolase"/>
    <property type="match status" value="1"/>
</dbReference>
<dbReference type="EMBL" id="BMXA01000002">
    <property type="protein sequence ID" value="GHA04094.1"/>
    <property type="molecule type" value="Genomic_DNA"/>
</dbReference>
<evidence type="ECO:0000256" key="2">
    <source>
        <dbReference type="ARBA" id="ARBA00010065"/>
    </source>
</evidence>
<dbReference type="NCBIfam" id="TIGR00546">
    <property type="entry name" value="lnt"/>
    <property type="match status" value="1"/>
</dbReference>
<name>A0A918RMD2_9GAMM</name>
<dbReference type="EC" id="2.3.1.269" evidence="9"/>
<dbReference type="PANTHER" id="PTHR38686:SF1">
    <property type="entry name" value="APOLIPOPROTEIN N-ACYLTRANSFERASE"/>
    <property type="match status" value="1"/>
</dbReference>
<dbReference type="HAMAP" id="MF_01148">
    <property type="entry name" value="Lnt"/>
    <property type="match status" value="1"/>
</dbReference>
<dbReference type="InterPro" id="IPR045378">
    <property type="entry name" value="LNT_N"/>
</dbReference>
<dbReference type="PROSITE" id="PS50263">
    <property type="entry name" value="CN_HYDROLASE"/>
    <property type="match status" value="1"/>
</dbReference>
<reference evidence="11" key="1">
    <citation type="journal article" date="2014" name="Int. J. Syst. Evol. Microbiol.">
        <title>Complete genome sequence of Corynebacterium casei LMG S-19264T (=DSM 44701T), isolated from a smear-ripened cheese.</title>
        <authorList>
            <consortium name="US DOE Joint Genome Institute (JGI-PGF)"/>
            <person name="Walter F."/>
            <person name="Albersmeier A."/>
            <person name="Kalinowski J."/>
            <person name="Ruckert C."/>
        </authorList>
    </citation>
    <scope>NUCLEOTIDE SEQUENCE</scope>
    <source>
        <strain evidence="11">KCTC 12711</strain>
    </source>
</reference>
<evidence type="ECO:0000256" key="7">
    <source>
        <dbReference type="ARBA" id="ARBA00023136"/>
    </source>
</evidence>
<feature type="transmembrane region" description="Helical" evidence="9">
    <location>
        <begin position="7"/>
        <end position="25"/>
    </location>
</feature>
<keyword evidence="12" id="KW-1185">Reference proteome</keyword>
<dbReference type="Pfam" id="PF20154">
    <property type="entry name" value="LNT_N"/>
    <property type="match status" value="1"/>
</dbReference>
<dbReference type="Pfam" id="PF00795">
    <property type="entry name" value="CN_hydrolase"/>
    <property type="match status" value="1"/>
</dbReference>
<dbReference type="Proteomes" id="UP000614811">
    <property type="component" value="Unassembled WGS sequence"/>
</dbReference>
<keyword evidence="3 9" id="KW-1003">Cell membrane</keyword>
<dbReference type="RefSeq" id="WP_189399112.1">
    <property type="nucleotide sequence ID" value="NZ_BMXA01000002.1"/>
</dbReference>
<evidence type="ECO:0000256" key="8">
    <source>
        <dbReference type="ARBA" id="ARBA00023315"/>
    </source>
</evidence>
<feature type="transmembrane region" description="Helical" evidence="9">
    <location>
        <begin position="61"/>
        <end position="78"/>
    </location>
</feature>